<protein>
    <submittedName>
        <fullName evidence="2">Uncharacterized protein</fullName>
    </submittedName>
</protein>
<feature type="region of interest" description="Disordered" evidence="1">
    <location>
        <begin position="17"/>
        <end position="56"/>
    </location>
</feature>
<sequence>MNEHALASRRQIFQLARSTKSKRQRHSLATREHTRKHSTTEDGVGGCTDQLRPSTSWARYPVAASKAALT</sequence>
<evidence type="ECO:0000256" key="1">
    <source>
        <dbReference type="SAM" id="MobiDB-lite"/>
    </source>
</evidence>
<dbReference type="EMBL" id="GBRH01253456">
    <property type="protein sequence ID" value="JAD44439.1"/>
    <property type="molecule type" value="Transcribed_RNA"/>
</dbReference>
<reference evidence="2" key="1">
    <citation type="submission" date="2014-09" db="EMBL/GenBank/DDBJ databases">
        <authorList>
            <person name="Magalhaes I.L.F."/>
            <person name="Oliveira U."/>
            <person name="Santos F.R."/>
            <person name="Vidigal T.H.D.A."/>
            <person name="Brescovit A.D."/>
            <person name="Santos A.J."/>
        </authorList>
    </citation>
    <scope>NUCLEOTIDE SEQUENCE</scope>
    <source>
        <tissue evidence="2">Shoot tissue taken approximately 20 cm above the soil surface</tissue>
    </source>
</reference>
<proteinExistence type="predicted"/>
<reference evidence="2" key="2">
    <citation type="journal article" date="2015" name="Data Brief">
        <title>Shoot transcriptome of the giant reed, Arundo donax.</title>
        <authorList>
            <person name="Barrero R.A."/>
            <person name="Guerrero F.D."/>
            <person name="Moolhuijzen P."/>
            <person name="Goolsby J.A."/>
            <person name="Tidwell J."/>
            <person name="Bellgard S.E."/>
            <person name="Bellgard M.I."/>
        </authorList>
    </citation>
    <scope>NUCLEOTIDE SEQUENCE</scope>
    <source>
        <tissue evidence="2">Shoot tissue taken approximately 20 cm above the soil surface</tissue>
    </source>
</reference>
<name>A0A0A8ZYI6_ARUDO</name>
<accession>A0A0A8ZYI6</accession>
<evidence type="ECO:0000313" key="2">
    <source>
        <dbReference type="EMBL" id="JAD44439.1"/>
    </source>
</evidence>
<organism evidence="2">
    <name type="scientific">Arundo donax</name>
    <name type="common">Giant reed</name>
    <name type="synonym">Donax arundinaceus</name>
    <dbReference type="NCBI Taxonomy" id="35708"/>
    <lineage>
        <taxon>Eukaryota</taxon>
        <taxon>Viridiplantae</taxon>
        <taxon>Streptophyta</taxon>
        <taxon>Embryophyta</taxon>
        <taxon>Tracheophyta</taxon>
        <taxon>Spermatophyta</taxon>
        <taxon>Magnoliopsida</taxon>
        <taxon>Liliopsida</taxon>
        <taxon>Poales</taxon>
        <taxon>Poaceae</taxon>
        <taxon>PACMAD clade</taxon>
        <taxon>Arundinoideae</taxon>
        <taxon>Arundineae</taxon>
        <taxon>Arundo</taxon>
    </lineage>
</organism>
<feature type="compositionally biased region" description="Basic residues" evidence="1">
    <location>
        <begin position="19"/>
        <end position="37"/>
    </location>
</feature>
<dbReference type="AlphaFoldDB" id="A0A0A8ZYI6"/>